<proteinExistence type="predicted"/>
<dbReference type="Pfam" id="PF18701">
    <property type="entry name" value="DUF5641"/>
    <property type="match status" value="1"/>
</dbReference>
<feature type="region of interest" description="Disordered" evidence="1">
    <location>
        <begin position="483"/>
        <end position="507"/>
    </location>
</feature>
<dbReference type="InterPro" id="IPR040676">
    <property type="entry name" value="DUF5641"/>
</dbReference>
<dbReference type="InterPro" id="IPR005312">
    <property type="entry name" value="DUF1759"/>
</dbReference>
<dbReference type="CDD" id="cd01644">
    <property type="entry name" value="RT_pepA17"/>
    <property type="match status" value="1"/>
</dbReference>
<organism evidence="3 4">
    <name type="scientific">Loxostege sticticalis</name>
    <name type="common">Beet webworm moth</name>
    <dbReference type="NCBI Taxonomy" id="481309"/>
    <lineage>
        <taxon>Eukaryota</taxon>
        <taxon>Metazoa</taxon>
        <taxon>Ecdysozoa</taxon>
        <taxon>Arthropoda</taxon>
        <taxon>Hexapoda</taxon>
        <taxon>Insecta</taxon>
        <taxon>Pterygota</taxon>
        <taxon>Neoptera</taxon>
        <taxon>Endopterygota</taxon>
        <taxon>Lepidoptera</taxon>
        <taxon>Glossata</taxon>
        <taxon>Ditrysia</taxon>
        <taxon>Pyraloidea</taxon>
        <taxon>Crambidae</taxon>
        <taxon>Pyraustinae</taxon>
        <taxon>Loxostege</taxon>
    </lineage>
</organism>
<dbReference type="SUPFAM" id="SSF56672">
    <property type="entry name" value="DNA/RNA polymerases"/>
    <property type="match status" value="1"/>
</dbReference>
<feature type="compositionally biased region" description="Polar residues" evidence="1">
    <location>
        <begin position="55"/>
        <end position="67"/>
    </location>
</feature>
<dbReference type="InterPro" id="IPR043502">
    <property type="entry name" value="DNA/RNA_pol_sf"/>
</dbReference>
<dbReference type="Pfam" id="PF05380">
    <property type="entry name" value="Peptidase_A17"/>
    <property type="match status" value="1"/>
</dbReference>
<name>A0ABR3IF66_LOXSC</name>
<sequence>MISRTPVKMVNTRSTTRREKDNPCEQNATCEITAGPSNSVKTEPSRLHKVPPTATCASQPGPSSSMKLESCPPPKVPSKAASICSKRSCASFEARRKSLLLEAEKRKAEIKMQLIDKQLEADLANLEEELYSPSDGSETDARREVENWMERSQLELDKQEVHASEHEKGFRHPPVTNTGTLDVNSDSKLLSRLSTPKELPEFAGDPLDWLQFKQSYEESTTLCNFTPKENLWRLRKCLRGQAKEAVSALFITRCTPSERIMSTLELRFGDPDNILSRLTQDLKKIQPLLHDYHRDIVIFSVKVQNFVEAVRAVGKEEYIQGMSTVSTILAKMPTVLLSKWTDYSFPIIQTKPNKSRLEILSEFLNAEAIKVSATANIYTLNARTDTYKQRQTDNSNARSHTVLLQAEKQSEDMQCQFCRASKHKLVDCKKFRKTLCKARWQYVKRYGICFKCLEAKHLRDACPAPACNKDNCGRAHHNLLHYPNKHNTEDAPQQEPEQSQRESATASTVETVTHVNASVCKVLLKVVPVRVYTKDGGYIETSALLDDGSTVTMISAELADRAGLRGRRESMHVCGPWSNNKLVCDTTVLDLRLSGIDNKVYCVKARSVKELNLPIQKLSVVNCDMFNHLQSIKNTLCNVDTKPEILIGQDNCQLLLPVKVVLGKSYEPSATLTPLGWSVHGSVNIPKGSRGGSCAGAPGPDDANAVLHVAELDSEERELRVLHEEVRRAFTLEAMGVAGKPRVNIDDARAVEQLEQTVQLIDGRWHVGLPWRNPDCTMPDTYCNALKRLEGVERKMKKDTGYAERYAERIEHLLSNSFARELKDAQRTERTWHLPHFGVDNPNKRKLRLVFDAANEVEGLCLNDYLLKGPDLLTSLFGIMLRFREDRIAVTGDIQDMFLRIKILLSDQDALRFLWRESPDDPVRTYAMTSLIFGAKCSPFIAQFVKNKNAQRYESSMPAAVDAIVNSHYMDDYIQSLPDEKTAIDMVHNISHIYKEGGFHMRNWTSNSVAVLDSVPKDTLGTEAVKFKIDQQCDGERTLGLIWYPSSDELAFDVSFKRIPEAIMQGKERPTKRIMLRVVMSIYDVYGFLSPFTIQGKIMLQATWRSKISWDDAIPKDLYCKWLKWIELLQLIDKIRIPRCYQSIPMFTATKDSPHPECYRNLQLHVFSDAGQQALCAAAYWRWISSDNKTCVALVASKCRVAPVKPVTMPRLELQAALLAARLAHTIATEHKLKPEQRYFWCDSTTVLYWLRNNTRTYKAFEANRLGEIDDLTGVSEWRYVPTKLNIADIATRDVFNYDCFVNEWFRGPQFLYKDTTCWPHDVVEPENKDLINLVTDCTVRINNSSDLPVPDAKAFSSWLRLLRSAAAVLKFINKCKKLTSIDESVMMKQAECLLLKKAQADSFCAEINLLKCGKCIPRDSRLRNLSPYLDEQGLLRVGGRIDAVSDVALETKRPYIIDGRHPITKLIVRHYHVKAAHGNQETVVNHLKQMYWVIRIRPTVKEVASKCFFCRLRRVKPAVPRMGDLPEARMAHHQRPFTFCGIDLFGPMEVVVGRRREKRYGVLFTCLTIRAIHIELVHFLTTDSLIMALRRMSCRRGWPRYIYSDNGTNLRGADVELSKAMQELDDDALRTEAVNNGALWTFIPPVSPHWGGAWERLIRSVKSSLRVILKERAPKDEVLRTLLVEVENIVNGRPLTHVSVEPGSTESLTPNHFLIGSSSNLPTAGVFDDSDLFLRKQWRQAQRLADMYWQRWLKEYLPTLVPRTKWHQEQNPLKVGDLVFIADPDWPRNTWPRGIINKVFPGKDGRVRVVEVRTSRGVLRRSAARVAPIPLSLEC</sequence>
<dbReference type="InterPro" id="IPR036397">
    <property type="entry name" value="RNaseH_sf"/>
</dbReference>
<comment type="caution">
    <text evidence="3">The sequence shown here is derived from an EMBL/GenBank/DDBJ whole genome shotgun (WGS) entry which is preliminary data.</text>
</comment>
<dbReference type="PROSITE" id="PS50994">
    <property type="entry name" value="INTEGRASE"/>
    <property type="match status" value="1"/>
</dbReference>
<gene>
    <name evidence="3" type="ORF">ABMA27_013415</name>
</gene>
<dbReference type="Gene3D" id="3.30.420.10">
    <property type="entry name" value="Ribonuclease H-like superfamily/Ribonuclease H"/>
    <property type="match status" value="1"/>
</dbReference>
<feature type="region of interest" description="Disordered" evidence="1">
    <location>
        <begin position="1"/>
        <end position="73"/>
    </location>
</feature>
<accession>A0ABR3IF66</accession>
<protein>
    <recommendedName>
        <fullName evidence="2">Integrase catalytic domain-containing protein</fullName>
    </recommendedName>
</protein>
<dbReference type="Pfam" id="PF03564">
    <property type="entry name" value="DUF1759"/>
    <property type="match status" value="1"/>
</dbReference>
<dbReference type="PANTHER" id="PTHR47331:SF1">
    <property type="entry name" value="GAG-LIKE PROTEIN"/>
    <property type="match status" value="1"/>
</dbReference>
<evidence type="ECO:0000313" key="3">
    <source>
        <dbReference type="EMBL" id="KAL0894909.1"/>
    </source>
</evidence>
<reference evidence="3 4" key="1">
    <citation type="submission" date="2024-06" db="EMBL/GenBank/DDBJ databases">
        <title>A chromosome-level genome assembly of beet webworm, Loxostege sticticalis.</title>
        <authorList>
            <person name="Zhang Y."/>
        </authorList>
    </citation>
    <scope>NUCLEOTIDE SEQUENCE [LARGE SCALE GENOMIC DNA]</scope>
    <source>
        <strain evidence="3">AQ026</strain>
        <tissue evidence="3">Whole body</tissue>
    </source>
</reference>
<feature type="compositionally biased region" description="Low complexity" evidence="1">
    <location>
        <begin position="493"/>
        <end position="503"/>
    </location>
</feature>
<dbReference type="SUPFAM" id="SSF53098">
    <property type="entry name" value="Ribonuclease H-like"/>
    <property type="match status" value="1"/>
</dbReference>
<feature type="compositionally biased region" description="Polar residues" evidence="1">
    <location>
        <begin position="24"/>
        <end position="42"/>
    </location>
</feature>
<feature type="domain" description="Integrase catalytic" evidence="2">
    <location>
        <begin position="1533"/>
        <end position="1719"/>
    </location>
</feature>
<keyword evidence="4" id="KW-1185">Reference proteome</keyword>
<evidence type="ECO:0000313" key="4">
    <source>
        <dbReference type="Proteomes" id="UP001549920"/>
    </source>
</evidence>
<evidence type="ECO:0000259" key="2">
    <source>
        <dbReference type="PROSITE" id="PS50994"/>
    </source>
</evidence>
<dbReference type="InterPro" id="IPR012337">
    <property type="entry name" value="RNaseH-like_sf"/>
</dbReference>
<dbReference type="InterPro" id="IPR001584">
    <property type="entry name" value="Integrase_cat-core"/>
</dbReference>
<dbReference type="EMBL" id="JBEUOH010000004">
    <property type="protein sequence ID" value="KAL0894909.1"/>
    <property type="molecule type" value="Genomic_DNA"/>
</dbReference>
<evidence type="ECO:0000256" key="1">
    <source>
        <dbReference type="SAM" id="MobiDB-lite"/>
    </source>
</evidence>
<dbReference type="PANTHER" id="PTHR47331">
    <property type="entry name" value="PHD-TYPE DOMAIN-CONTAINING PROTEIN"/>
    <property type="match status" value="1"/>
</dbReference>
<dbReference type="InterPro" id="IPR008042">
    <property type="entry name" value="Retrotrans_Pao"/>
</dbReference>
<dbReference type="Proteomes" id="UP001549920">
    <property type="component" value="Unassembled WGS sequence"/>
</dbReference>